<dbReference type="AlphaFoldDB" id="A0A2T5J5N1"/>
<proteinExistence type="predicted"/>
<feature type="transmembrane region" description="Helical" evidence="1">
    <location>
        <begin position="25"/>
        <end position="44"/>
    </location>
</feature>
<comment type="caution">
    <text evidence="2">The sequence shown here is derived from an EMBL/GenBank/DDBJ whole genome shotgun (WGS) entry which is preliminary data.</text>
</comment>
<accession>A0A2T5J5N1</accession>
<dbReference type="EMBL" id="QAOQ01000008">
    <property type="protein sequence ID" value="PTQ93581.1"/>
    <property type="molecule type" value="Genomic_DNA"/>
</dbReference>
<protein>
    <submittedName>
        <fullName evidence="2">Uncharacterized protein</fullName>
    </submittedName>
</protein>
<keyword evidence="3" id="KW-1185">Reference proteome</keyword>
<keyword evidence="1" id="KW-0472">Membrane</keyword>
<evidence type="ECO:0000313" key="2">
    <source>
        <dbReference type="EMBL" id="PTQ93581.1"/>
    </source>
</evidence>
<keyword evidence="1" id="KW-1133">Transmembrane helix</keyword>
<dbReference type="Proteomes" id="UP000244168">
    <property type="component" value="Unassembled WGS sequence"/>
</dbReference>
<keyword evidence="1" id="KW-0812">Transmembrane</keyword>
<evidence type="ECO:0000313" key="3">
    <source>
        <dbReference type="Proteomes" id="UP000244168"/>
    </source>
</evidence>
<organism evidence="2 3">
    <name type="scientific">Mucilaginibacter yixingensis</name>
    <dbReference type="NCBI Taxonomy" id="1295612"/>
    <lineage>
        <taxon>Bacteria</taxon>
        <taxon>Pseudomonadati</taxon>
        <taxon>Bacteroidota</taxon>
        <taxon>Sphingobacteriia</taxon>
        <taxon>Sphingobacteriales</taxon>
        <taxon>Sphingobacteriaceae</taxon>
        <taxon>Mucilaginibacter</taxon>
    </lineage>
</organism>
<name>A0A2T5J5N1_9SPHI</name>
<evidence type="ECO:0000256" key="1">
    <source>
        <dbReference type="SAM" id="Phobius"/>
    </source>
</evidence>
<gene>
    <name evidence="2" type="ORF">C8P68_10843</name>
</gene>
<reference evidence="2 3" key="1">
    <citation type="submission" date="2018-04" db="EMBL/GenBank/DDBJ databases">
        <title>Genomic Encyclopedia of Archaeal and Bacterial Type Strains, Phase II (KMG-II): from individual species to whole genera.</title>
        <authorList>
            <person name="Goeker M."/>
        </authorList>
    </citation>
    <scope>NUCLEOTIDE SEQUENCE [LARGE SCALE GENOMIC DNA]</scope>
    <source>
        <strain evidence="2 3">DSM 26809</strain>
    </source>
</reference>
<sequence length="187" mass="21881">MVHSLIDYGLFNKTPMRKLSLKRKIFLIVCIVVPFIGYSAYYYAGIIKNAPYRFAEFDHITFEYGPGPDSLVNKYSTKTGQYQYVDNRDSLVKIHMKLASKDLLYLHRKASELGFWDFPTNERGDTTQTTQGHHGLRYVIEFSYKRKTKRVVYDKNFEGDPKLKDANEQLIQTIQKVLDDAENDFKQ</sequence>